<dbReference type="Gene3D" id="3.40.720.10">
    <property type="entry name" value="Alkaline Phosphatase, subunit A"/>
    <property type="match status" value="1"/>
</dbReference>
<feature type="region of interest" description="Disordered" evidence="3">
    <location>
        <begin position="441"/>
        <end position="464"/>
    </location>
</feature>
<gene>
    <name evidence="5" type="primary">arsA</name>
    <name evidence="5" type="ORF">GCM10007100_36620</name>
</gene>
<comment type="caution">
    <text evidence="5">The sequence shown here is derived from an EMBL/GenBank/DDBJ whole genome shotgun (WGS) entry which is preliminary data.</text>
</comment>
<dbReference type="AlphaFoldDB" id="A0A918TVN7"/>
<dbReference type="CDD" id="cd16026">
    <property type="entry name" value="GALNS_like"/>
    <property type="match status" value="1"/>
</dbReference>
<dbReference type="PANTHER" id="PTHR42693">
    <property type="entry name" value="ARYLSULFATASE FAMILY MEMBER"/>
    <property type="match status" value="1"/>
</dbReference>
<dbReference type="InterPro" id="IPR050738">
    <property type="entry name" value="Sulfatase"/>
</dbReference>
<sequence>MKRLLSVTFSLVLPLFAEKPNIVLIFCDDLGYTDLSCQGATGWKTPNIDRLAGEGIRFTDFHVSQAVCSASRASLLTGCYANRIDFAGALGPKNQNGLHDDEVTLGEICQEAGYATAAYGKWHLGHFPQYLPIHHGFDDYFGFPYSNDMWPSGPIEVKGHYPRLPLIEDDEVIITVEDQTYMTKWLTERSVRFIRKNHEKPFFLYLAHPQPHVPLYVSPERQGSSEQGLYGDVIQEIDWSTGEILRTLEELGLADNTWVIFTSDNGPWMTYGNHGGTVGPLRGSKGTSWEGGVRVPCVMRWPSRIQPGQVRDDLWATIDILPTFAALLDVPLPEHPIDGVNAWPMISGEKEGPVQEAYFYYYGQNNLESMRMGPWKLIFPHKWRDERSQPGKDGLRGTYLWPEAGLELYNLEDDIAESINVIEQHPDVVARMQKLAEEMRADLGDDFQKRKGPGRRTGGRLKKS</sequence>
<dbReference type="EMBL" id="BMXI01000019">
    <property type="protein sequence ID" value="GHC65512.1"/>
    <property type="molecule type" value="Genomic_DNA"/>
</dbReference>
<feature type="domain" description="Sulfatase N-terminal" evidence="4">
    <location>
        <begin position="20"/>
        <end position="330"/>
    </location>
</feature>
<dbReference type="Proteomes" id="UP000644507">
    <property type="component" value="Unassembled WGS sequence"/>
</dbReference>
<evidence type="ECO:0000256" key="2">
    <source>
        <dbReference type="ARBA" id="ARBA00022801"/>
    </source>
</evidence>
<dbReference type="SUPFAM" id="SSF53649">
    <property type="entry name" value="Alkaline phosphatase-like"/>
    <property type="match status" value="1"/>
</dbReference>
<reference evidence="5" key="1">
    <citation type="journal article" date="2014" name="Int. J. Syst. Evol. Microbiol.">
        <title>Complete genome sequence of Corynebacterium casei LMG S-19264T (=DSM 44701T), isolated from a smear-ripened cheese.</title>
        <authorList>
            <consortium name="US DOE Joint Genome Institute (JGI-PGF)"/>
            <person name="Walter F."/>
            <person name="Albersmeier A."/>
            <person name="Kalinowski J."/>
            <person name="Ruckert C."/>
        </authorList>
    </citation>
    <scope>NUCLEOTIDE SEQUENCE</scope>
    <source>
        <strain evidence="5">KCTC 12988</strain>
    </source>
</reference>
<reference evidence="5" key="2">
    <citation type="submission" date="2020-09" db="EMBL/GenBank/DDBJ databases">
        <authorList>
            <person name="Sun Q."/>
            <person name="Kim S."/>
        </authorList>
    </citation>
    <scope>NUCLEOTIDE SEQUENCE</scope>
    <source>
        <strain evidence="5">KCTC 12988</strain>
    </source>
</reference>
<dbReference type="Gene3D" id="3.30.1120.10">
    <property type="match status" value="1"/>
</dbReference>
<evidence type="ECO:0000313" key="5">
    <source>
        <dbReference type="EMBL" id="GHC65512.1"/>
    </source>
</evidence>
<keyword evidence="6" id="KW-1185">Reference proteome</keyword>
<name>A0A918TVN7_9BACT</name>
<feature type="compositionally biased region" description="Basic residues" evidence="3">
    <location>
        <begin position="450"/>
        <end position="464"/>
    </location>
</feature>
<evidence type="ECO:0000313" key="6">
    <source>
        <dbReference type="Proteomes" id="UP000644507"/>
    </source>
</evidence>
<dbReference type="Pfam" id="PF00884">
    <property type="entry name" value="Sulfatase"/>
    <property type="match status" value="1"/>
</dbReference>
<evidence type="ECO:0000256" key="1">
    <source>
        <dbReference type="ARBA" id="ARBA00008779"/>
    </source>
</evidence>
<organism evidence="5 6">
    <name type="scientific">Roseibacillus persicicus</name>
    <dbReference type="NCBI Taxonomy" id="454148"/>
    <lineage>
        <taxon>Bacteria</taxon>
        <taxon>Pseudomonadati</taxon>
        <taxon>Verrucomicrobiota</taxon>
        <taxon>Verrucomicrobiia</taxon>
        <taxon>Verrucomicrobiales</taxon>
        <taxon>Verrucomicrobiaceae</taxon>
        <taxon>Roseibacillus</taxon>
    </lineage>
</organism>
<dbReference type="RefSeq" id="WP_189573507.1">
    <property type="nucleotide sequence ID" value="NZ_BMXI01000019.1"/>
</dbReference>
<dbReference type="Pfam" id="PF14707">
    <property type="entry name" value="Sulfatase_C"/>
    <property type="match status" value="1"/>
</dbReference>
<protein>
    <submittedName>
        <fullName evidence="5">Arylsulfatase</fullName>
    </submittedName>
</protein>
<dbReference type="GO" id="GO:0004065">
    <property type="term" value="F:arylsulfatase activity"/>
    <property type="evidence" value="ECO:0007669"/>
    <property type="project" value="TreeGrafter"/>
</dbReference>
<dbReference type="InterPro" id="IPR000917">
    <property type="entry name" value="Sulfatase_N"/>
</dbReference>
<accession>A0A918TVN7</accession>
<evidence type="ECO:0000256" key="3">
    <source>
        <dbReference type="SAM" id="MobiDB-lite"/>
    </source>
</evidence>
<keyword evidence="2" id="KW-0378">Hydrolase</keyword>
<dbReference type="PANTHER" id="PTHR42693:SF53">
    <property type="entry name" value="ENDO-4-O-SULFATASE"/>
    <property type="match status" value="1"/>
</dbReference>
<dbReference type="InterPro" id="IPR017850">
    <property type="entry name" value="Alkaline_phosphatase_core_sf"/>
</dbReference>
<proteinExistence type="inferred from homology"/>
<comment type="similarity">
    <text evidence="1">Belongs to the sulfatase family.</text>
</comment>
<evidence type="ECO:0000259" key="4">
    <source>
        <dbReference type="Pfam" id="PF00884"/>
    </source>
</evidence>